<sequence length="615" mass="71377">MNFIIFCIYIPLVHSELHTFMTTYTKINGQTIAGIPEISSVTLLDGRQIDYYDSEIKILIPRQDWMKEFNSTETWKEYTEVRQRVQQTNEINITVLMEQFNHSHGVHTYQRMYGCDWDNETGHSNWFDQHGYDGQDFISLDVENSRYITAVPQGFKTVDKLNNDSAQLNYLRQYYRDECVGWVIYFLISKKVDLETRAPEVSLLQKDPSSPVLCHATGFYPSAVTITWLRNGEANNEDVSLGKTLPNDDGTFQKTSTLTIQPDNWKKNQYICVVKHKGKTIQKILTDGEIKSNRRPKKTNYTIYMRVMYVFIVILIVFVVLCTGAKVLDWKKTKEFHPLSQPDDGMYINKESHTLTTAYTEMNRQVAGIPEISSVTLLDGRQIDFYDGEIKKLIPRQDWMKEFASGGRFKEYTEFREQLQRTNEISIRFLMQQFNQTHGFYPSAVTITWLKNGQYNDEDEDPGELLPNEDGTFQKAVSLIVTPDNWKRHQYVCLVKHEGKTIQKILTKNKIKSNDAFVDSAITWLRNAEKRDEDVDLGKLSNEDGTFQKTVNLHALPDERKKIQYVPVVRNQFLDESKIKSKDEPAKVHFITPLASVAGVMLFLFICSFVRMMLS</sequence>
<dbReference type="Pfam" id="PF07654">
    <property type="entry name" value="C1-set"/>
    <property type="match status" value="2"/>
</dbReference>
<keyword evidence="4" id="KW-0472">Membrane</keyword>
<feature type="domain" description="Ig-like" evidence="6">
    <location>
        <begin position="439"/>
        <end position="507"/>
    </location>
</feature>
<dbReference type="PANTHER" id="PTHR16675">
    <property type="entry name" value="MHC CLASS I-RELATED"/>
    <property type="match status" value="1"/>
</dbReference>
<dbReference type="InterPro" id="IPR011161">
    <property type="entry name" value="MHC_I-like_Ag-recog"/>
</dbReference>
<keyword evidence="4" id="KW-1133">Transmembrane helix</keyword>
<dbReference type="GO" id="GO:0006955">
    <property type="term" value="P:immune response"/>
    <property type="evidence" value="ECO:0007669"/>
    <property type="project" value="TreeGrafter"/>
</dbReference>
<evidence type="ECO:0000313" key="8">
    <source>
        <dbReference type="Proteomes" id="UP001187343"/>
    </source>
</evidence>
<keyword evidence="1" id="KW-0325">Glycoprotein</keyword>
<dbReference type="PROSITE" id="PS00290">
    <property type="entry name" value="IG_MHC"/>
    <property type="match status" value="2"/>
</dbReference>
<evidence type="ECO:0000313" key="7">
    <source>
        <dbReference type="EMBL" id="KAK2906604.1"/>
    </source>
</evidence>
<keyword evidence="8" id="KW-1185">Reference proteome</keyword>
<proteinExistence type="inferred from homology"/>
<dbReference type="SUPFAM" id="SSF48726">
    <property type="entry name" value="Immunoglobulin"/>
    <property type="match status" value="2"/>
</dbReference>
<dbReference type="PROSITE" id="PS50835">
    <property type="entry name" value="IG_LIKE"/>
    <property type="match status" value="2"/>
</dbReference>
<feature type="transmembrane region" description="Helical" evidence="4">
    <location>
        <begin position="303"/>
        <end position="328"/>
    </location>
</feature>
<dbReference type="InterPro" id="IPR011162">
    <property type="entry name" value="MHC_I/II-like_Ag-recog"/>
</dbReference>
<feature type="chain" id="PRO_5041666297" description="Ig-like domain-containing protein" evidence="5">
    <location>
        <begin position="16"/>
        <end position="615"/>
    </location>
</feature>
<dbReference type="InterPro" id="IPR036179">
    <property type="entry name" value="Ig-like_dom_sf"/>
</dbReference>
<dbReference type="InterPro" id="IPR001039">
    <property type="entry name" value="MHC_I_a_a1/a2"/>
</dbReference>
<feature type="transmembrane region" description="Helical" evidence="4">
    <location>
        <begin position="588"/>
        <end position="614"/>
    </location>
</feature>
<dbReference type="PANTHER" id="PTHR16675:SF237">
    <property type="entry name" value="MHC CLASS I ANTIGEN TRANSCRIPT VARIANT 1-RELATED"/>
    <property type="match status" value="1"/>
</dbReference>
<evidence type="ECO:0000256" key="4">
    <source>
        <dbReference type="SAM" id="Phobius"/>
    </source>
</evidence>
<dbReference type="Gene3D" id="2.60.40.10">
    <property type="entry name" value="Immunoglobulins"/>
    <property type="match status" value="1"/>
</dbReference>
<dbReference type="InterPro" id="IPR003006">
    <property type="entry name" value="Ig/MHC_CS"/>
</dbReference>
<accession>A0AA88Q7B1</accession>
<dbReference type="Proteomes" id="UP001187343">
    <property type="component" value="Unassembled WGS sequence"/>
</dbReference>
<organism evidence="7 8">
    <name type="scientific">Cirrhinus molitorella</name>
    <name type="common">mud carp</name>
    <dbReference type="NCBI Taxonomy" id="172907"/>
    <lineage>
        <taxon>Eukaryota</taxon>
        <taxon>Metazoa</taxon>
        <taxon>Chordata</taxon>
        <taxon>Craniata</taxon>
        <taxon>Vertebrata</taxon>
        <taxon>Euteleostomi</taxon>
        <taxon>Actinopterygii</taxon>
        <taxon>Neopterygii</taxon>
        <taxon>Teleostei</taxon>
        <taxon>Ostariophysi</taxon>
        <taxon>Cypriniformes</taxon>
        <taxon>Cyprinidae</taxon>
        <taxon>Labeoninae</taxon>
        <taxon>Labeonini</taxon>
        <taxon>Cirrhinus</taxon>
    </lineage>
</organism>
<dbReference type="GO" id="GO:0005615">
    <property type="term" value="C:extracellular space"/>
    <property type="evidence" value="ECO:0007669"/>
    <property type="project" value="TreeGrafter"/>
</dbReference>
<dbReference type="InterPro" id="IPR007110">
    <property type="entry name" value="Ig-like_dom"/>
</dbReference>
<dbReference type="PRINTS" id="PR01638">
    <property type="entry name" value="MHCCLASSI"/>
</dbReference>
<evidence type="ECO:0000259" key="6">
    <source>
        <dbReference type="PROSITE" id="PS50835"/>
    </source>
</evidence>
<dbReference type="InterPro" id="IPR003597">
    <property type="entry name" value="Ig_C1-set"/>
</dbReference>
<dbReference type="EMBL" id="JAUYZG010000005">
    <property type="protein sequence ID" value="KAK2906604.1"/>
    <property type="molecule type" value="Genomic_DNA"/>
</dbReference>
<name>A0AA88Q7B1_9TELE</name>
<keyword evidence="2" id="KW-0393">Immunoglobulin domain</keyword>
<dbReference type="SUPFAM" id="SSF54452">
    <property type="entry name" value="MHC antigen-recognition domain"/>
    <property type="match status" value="2"/>
</dbReference>
<dbReference type="SMART" id="SM00407">
    <property type="entry name" value="IGc1"/>
    <property type="match status" value="2"/>
</dbReference>
<evidence type="ECO:0000256" key="2">
    <source>
        <dbReference type="ARBA" id="ARBA00023319"/>
    </source>
</evidence>
<feature type="signal peptide" evidence="5">
    <location>
        <begin position="1"/>
        <end position="15"/>
    </location>
</feature>
<evidence type="ECO:0000256" key="1">
    <source>
        <dbReference type="ARBA" id="ARBA00023180"/>
    </source>
</evidence>
<protein>
    <recommendedName>
        <fullName evidence="6">Ig-like domain-containing protein</fullName>
    </recommendedName>
</protein>
<feature type="domain" description="Ig-like" evidence="6">
    <location>
        <begin position="199"/>
        <end position="286"/>
    </location>
</feature>
<dbReference type="GO" id="GO:0009897">
    <property type="term" value="C:external side of plasma membrane"/>
    <property type="evidence" value="ECO:0007669"/>
    <property type="project" value="TreeGrafter"/>
</dbReference>
<dbReference type="InterPro" id="IPR037055">
    <property type="entry name" value="MHC_I-like_Ag-recog_sf"/>
</dbReference>
<dbReference type="Gene3D" id="3.30.500.10">
    <property type="entry name" value="MHC class I-like antigen recognition-like"/>
    <property type="match status" value="2"/>
</dbReference>
<evidence type="ECO:0000256" key="5">
    <source>
        <dbReference type="SAM" id="SignalP"/>
    </source>
</evidence>
<dbReference type="InterPro" id="IPR013783">
    <property type="entry name" value="Ig-like_fold"/>
</dbReference>
<gene>
    <name evidence="7" type="ORF">Q8A67_005589</name>
</gene>
<dbReference type="Pfam" id="PF00129">
    <property type="entry name" value="MHC_I"/>
    <property type="match status" value="1"/>
</dbReference>
<keyword evidence="5" id="KW-0732">Signal</keyword>
<comment type="caution">
    <text evidence="7">The sequence shown here is derived from an EMBL/GenBank/DDBJ whole genome shotgun (WGS) entry which is preliminary data.</text>
</comment>
<evidence type="ECO:0000256" key="3">
    <source>
        <dbReference type="RuleBase" id="RU004439"/>
    </source>
</evidence>
<keyword evidence="4" id="KW-0812">Transmembrane</keyword>
<dbReference type="InterPro" id="IPR050208">
    <property type="entry name" value="MHC_class-I_related"/>
</dbReference>
<reference evidence="7" key="1">
    <citation type="submission" date="2023-08" db="EMBL/GenBank/DDBJ databases">
        <title>Chromosome-level Genome Assembly of mud carp (Cirrhinus molitorella).</title>
        <authorList>
            <person name="Liu H."/>
        </authorList>
    </citation>
    <scope>NUCLEOTIDE SEQUENCE</scope>
    <source>
        <strain evidence="7">Prfri</strain>
        <tissue evidence="7">Muscle</tissue>
    </source>
</reference>
<comment type="similarity">
    <text evidence="3">Belongs to the MHC class I family.</text>
</comment>
<dbReference type="AlphaFoldDB" id="A0AA88Q7B1"/>